<accession>A0ABQ7GPA9</accession>
<evidence type="ECO:0000256" key="3">
    <source>
        <dbReference type="ARBA" id="ARBA00022670"/>
    </source>
</evidence>
<evidence type="ECO:0000313" key="10">
    <source>
        <dbReference type="Proteomes" id="UP000815325"/>
    </source>
</evidence>
<evidence type="ECO:0000313" key="9">
    <source>
        <dbReference type="EMBL" id="KAF5836425.1"/>
    </source>
</evidence>
<keyword evidence="7" id="KW-0482">Metalloprotease</keyword>
<evidence type="ECO:0000256" key="5">
    <source>
        <dbReference type="ARBA" id="ARBA00022801"/>
    </source>
</evidence>
<evidence type="ECO:0008006" key="11">
    <source>
        <dbReference type="Google" id="ProtNLM"/>
    </source>
</evidence>
<organism evidence="9 10">
    <name type="scientific">Dunaliella salina</name>
    <name type="common">Green alga</name>
    <name type="synonym">Protococcus salinus</name>
    <dbReference type="NCBI Taxonomy" id="3046"/>
    <lineage>
        <taxon>Eukaryota</taxon>
        <taxon>Viridiplantae</taxon>
        <taxon>Chlorophyta</taxon>
        <taxon>core chlorophytes</taxon>
        <taxon>Chlorophyceae</taxon>
        <taxon>CS clade</taxon>
        <taxon>Chlamydomonadales</taxon>
        <taxon>Dunaliellaceae</taxon>
        <taxon>Dunaliella</taxon>
    </lineage>
</organism>
<feature type="region of interest" description="Disordered" evidence="8">
    <location>
        <begin position="696"/>
        <end position="719"/>
    </location>
</feature>
<evidence type="ECO:0000256" key="6">
    <source>
        <dbReference type="ARBA" id="ARBA00022833"/>
    </source>
</evidence>
<dbReference type="InterPro" id="IPR001577">
    <property type="entry name" value="Peptidase_M8"/>
</dbReference>
<dbReference type="EMBL" id="MU069660">
    <property type="protein sequence ID" value="KAF5836425.1"/>
    <property type="molecule type" value="Genomic_DNA"/>
</dbReference>
<evidence type="ECO:0000256" key="2">
    <source>
        <dbReference type="ARBA" id="ARBA00005860"/>
    </source>
</evidence>
<feature type="region of interest" description="Disordered" evidence="8">
    <location>
        <begin position="586"/>
        <end position="625"/>
    </location>
</feature>
<comment type="caution">
    <text evidence="9">The sequence shown here is derived from an EMBL/GenBank/DDBJ whole genome shotgun (WGS) entry which is preliminary data.</text>
</comment>
<keyword evidence="5" id="KW-0378">Hydrolase</keyword>
<keyword evidence="6" id="KW-0862">Zinc</keyword>
<comment type="similarity">
    <text evidence="2">Belongs to the peptidase M8 family.</text>
</comment>
<gene>
    <name evidence="9" type="ORF">DUNSADRAFT_5931</name>
</gene>
<feature type="compositionally biased region" description="Polar residues" evidence="8">
    <location>
        <begin position="596"/>
        <end position="609"/>
    </location>
</feature>
<keyword evidence="4" id="KW-0479">Metal-binding</keyword>
<feature type="region of interest" description="Disordered" evidence="8">
    <location>
        <begin position="1"/>
        <end position="25"/>
    </location>
</feature>
<name>A0ABQ7GPA9_DUNSA</name>
<dbReference type="PANTHER" id="PTHR10942">
    <property type="entry name" value="LEISHMANOLYSIN-LIKE PEPTIDASE"/>
    <property type="match status" value="1"/>
</dbReference>
<comment type="cofactor">
    <cofactor evidence="1">
        <name>Zn(2+)</name>
        <dbReference type="ChEBI" id="CHEBI:29105"/>
    </cofactor>
</comment>
<protein>
    <recommendedName>
        <fullName evidence="11">Leishmanolysin-like peptidase</fullName>
    </recommendedName>
</protein>
<dbReference type="SUPFAM" id="SSF55486">
    <property type="entry name" value="Metalloproteases ('zincins'), catalytic domain"/>
    <property type="match status" value="1"/>
</dbReference>
<dbReference type="Gene3D" id="3.90.132.10">
    <property type="entry name" value="Leishmanolysin , domain 2"/>
    <property type="match status" value="1"/>
</dbReference>
<sequence>MFRMGKMEQFSSGRSLKEKTQIGQGIQFKPRSMRMSIEEQLDGSLGPPELDILRNATGAVATVVSRLFQDLTTNRPIIATINMCPGNLKDATPDRVTALMMHELLHGLGFSSSLFGAFINPDTLEPKGENAVRSVLEVDGKEVLMVISETVKREARTQFNCQELEGALFEDEGGVGSANAHWEFTHFQGDLMLASTRSSVAGEPPRISRITMALMEDTGWYLGNWSAVGGLLQYAQGSGCTLPQRGCAAMMQEEKQQKQSLSVPQQSSGSSLFCSPSQVVESNGKRCAASHRAIGQCETGIQFANGCGMAVASDGLPTCTLPNRMYPNPMVFGWKNAPSSRCFDIGLHFTAKDSGSSPQSDSPSMLTFPEGGSKGSSSAACFPSTCHNGQHFVVILGQEFRCQAGEVLDLAQLMPDVYSEGYIGPCPEEAQMCQTHCPSCSPLGGVCHEGKCNCKLGFEGEACEHNLMGLVPLGDVPADDFVVGRWYETLEVTLGLESSGSGQPLEERGQMLVRAFASWSNLPPKRLKLASARLTRSAADTAHRSKQRSSSTRTDVSLQGDAGIAGAVRESLGHIGGRRLHQHARRSFPPGIHQGSLRQPSPEQGSTEPNGVGEPGRQRGLKRRRVTAVEGKAAAGENKVVFHIHPSSKELADLSAMLVSDDNLQLLSQALEEKGFQLKEGSVSQRLALLREKAVELEESGNGDPKGGMDSLDQIEVRA</sequence>
<keyword evidence="3" id="KW-0645">Protease</keyword>
<proteinExistence type="inferred from homology"/>
<reference evidence="9" key="1">
    <citation type="submission" date="2017-08" db="EMBL/GenBank/DDBJ databases">
        <authorList>
            <person name="Polle J.E."/>
            <person name="Barry K."/>
            <person name="Cushman J."/>
            <person name="Schmutz J."/>
            <person name="Tran D."/>
            <person name="Hathwaick L.T."/>
            <person name="Yim W.C."/>
            <person name="Jenkins J."/>
            <person name="Mckie-Krisberg Z.M."/>
            <person name="Prochnik S."/>
            <person name="Lindquist E."/>
            <person name="Dockter R.B."/>
            <person name="Adam C."/>
            <person name="Molina H."/>
            <person name="Bunkerborg J."/>
            <person name="Jin E."/>
            <person name="Buchheim M."/>
            <person name="Magnuson J."/>
        </authorList>
    </citation>
    <scope>NUCLEOTIDE SEQUENCE</scope>
    <source>
        <strain evidence="9">CCAP 19/18</strain>
    </source>
</reference>
<dbReference type="PANTHER" id="PTHR10942:SF0">
    <property type="entry name" value="LEISHMANOLYSIN-LIKE PEPTIDASE"/>
    <property type="match status" value="1"/>
</dbReference>
<feature type="compositionally biased region" description="Polar residues" evidence="8">
    <location>
        <begin position="548"/>
        <end position="557"/>
    </location>
</feature>
<feature type="region of interest" description="Disordered" evidence="8">
    <location>
        <begin position="538"/>
        <end position="561"/>
    </location>
</feature>
<evidence type="ECO:0000256" key="4">
    <source>
        <dbReference type="ARBA" id="ARBA00022723"/>
    </source>
</evidence>
<keyword evidence="10" id="KW-1185">Reference proteome</keyword>
<evidence type="ECO:0000256" key="8">
    <source>
        <dbReference type="SAM" id="MobiDB-lite"/>
    </source>
</evidence>
<evidence type="ECO:0000256" key="7">
    <source>
        <dbReference type="ARBA" id="ARBA00023049"/>
    </source>
</evidence>
<evidence type="ECO:0000256" key="1">
    <source>
        <dbReference type="ARBA" id="ARBA00001947"/>
    </source>
</evidence>
<dbReference type="Pfam" id="PF01457">
    <property type="entry name" value="Peptidase_M8"/>
    <property type="match status" value="1"/>
</dbReference>
<dbReference type="Proteomes" id="UP000815325">
    <property type="component" value="Unassembled WGS sequence"/>
</dbReference>